<gene>
    <name evidence="2" type="ORF">PMAYCL1PPCAC_15154</name>
</gene>
<evidence type="ECO:0008006" key="4">
    <source>
        <dbReference type="Google" id="ProtNLM"/>
    </source>
</evidence>
<organism evidence="2 3">
    <name type="scientific">Pristionchus mayeri</name>
    <dbReference type="NCBI Taxonomy" id="1317129"/>
    <lineage>
        <taxon>Eukaryota</taxon>
        <taxon>Metazoa</taxon>
        <taxon>Ecdysozoa</taxon>
        <taxon>Nematoda</taxon>
        <taxon>Chromadorea</taxon>
        <taxon>Rhabditida</taxon>
        <taxon>Rhabditina</taxon>
        <taxon>Diplogasteromorpha</taxon>
        <taxon>Diplogasteroidea</taxon>
        <taxon>Neodiplogasteridae</taxon>
        <taxon>Pristionchus</taxon>
    </lineage>
</organism>
<evidence type="ECO:0000313" key="3">
    <source>
        <dbReference type="Proteomes" id="UP001328107"/>
    </source>
</evidence>
<proteinExistence type="predicted"/>
<sequence>WFAIITFVWHLIPASCLIQYLALCKPHFSNRKRIAIAYSPCIIFVCDSMPFYTTFDAPPALQSHLDQVTAQI</sequence>
<feature type="non-terminal residue" evidence="2">
    <location>
        <position position="72"/>
    </location>
</feature>
<keyword evidence="1" id="KW-0812">Transmembrane</keyword>
<feature type="transmembrane region" description="Helical" evidence="1">
    <location>
        <begin position="6"/>
        <end position="23"/>
    </location>
</feature>
<dbReference type="Proteomes" id="UP001328107">
    <property type="component" value="Unassembled WGS sequence"/>
</dbReference>
<reference evidence="3" key="1">
    <citation type="submission" date="2022-10" db="EMBL/GenBank/DDBJ databases">
        <title>Genome assembly of Pristionchus species.</title>
        <authorList>
            <person name="Yoshida K."/>
            <person name="Sommer R.J."/>
        </authorList>
    </citation>
    <scope>NUCLEOTIDE SEQUENCE [LARGE SCALE GENOMIC DNA]</scope>
    <source>
        <strain evidence="3">RS5460</strain>
    </source>
</reference>
<comment type="caution">
    <text evidence="2">The sequence shown here is derived from an EMBL/GenBank/DDBJ whole genome shotgun (WGS) entry which is preliminary data.</text>
</comment>
<keyword evidence="1" id="KW-1133">Transmembrane helix</keyword>
<evidence type="ECO:0000256" key="1">
    <source>
        <dbReference type="SAM" id="Phobius"/>
    </source>
</evidence>
<accession>A0AAN5CIE9</accession>
<keyword evidence="3" id="KW-1185">Reference proteome</keyword>
<feature type="non-terminal residue" evidence="2">
    <location>
        <position position="1"/>
    </location>
</feature>
<protein>
    <recommendedName>
        <fullName evidence="4">G protein-coupled receptor</fullName>
    </recommendedName>
</protein>
<keyword evidence="1" id="KW-0472">Membrane</keyword>
<dbReference type="EMBL" id="BTRK01000004">
    <property type="protein sequence ID" value="GMR44959.1"/>
    <property type="molecule type" value="Genomic_DNA"/>
</dbReference>
<name>A0AAN5CIE9_9BILA</name>
<evidence type="ECO:0000313" key="2">
    <source>
        <dbReference type="EMBL" id="GMR44959.1"/>
    </source>
</evidence>
<dbReference type="AlphaFoldDB" id="A0AAN5CIE9"/>